<dbReference type="RefSeq" id="WP_012965884.1">
    <property type="nucleotide sequence ID" value="NC_013849.1"/>
</dbReference>
<evidence type="ECO:0000313" key="2">
    <source>
        <dbReference type="EMBL" id="ADC65541.1"/>
    </source>
</evidence>
<reference evidence="2 3" key="2">
    <citation type="journal article" date="2011" name="Stand. Genomic Sci.">
        <title>Complete genome sequence of Ferroglobus placidus AEDII12DO.</title>
        <authorList>
            <person name="Anderson I."/>
            <person name="Risso C."/>
            <person name="Holmes D."/>
            <person name="Lucas S."/>
            <person name="Copeland A."/>
            <person name="Lapidus A."/>
            <person name="Cheng J.F."/>
            <person name="Bruce D."/>
            <person name="Goodwin L."/>
            <person name="Pitluck S."/>
            <person name="Saunders E."/>
            <person name="Brettin T."/>
            <person name="Detter J.C."/>
            <person name="Han C."/>
            <person name="Tapia R."/>
            <person name="Larimer F."/>
            <person name="Land M."/>
            <person name="Hauser L."/>
            <person name="Woyke T."/>
            <person name="Lovley D."/>
            <person name="Kyrpides N."/>
            <person name="Ivanova N."/>
        </authorList>
    </citation>
    <scope>NUCLEOTIDE SEQUENCE [LARGE SCALE GENOMIC DNA]</scope>
    <source>
        <strain evidence="3">DSM 10642 / AEDII12DO</strain>
    </source>
</reference>
<dbReference type="STRING" id="589924.Ferp_1390"/>
<dbReference type="HOGENOM" id="CLU_165884_1_0_2"/>
<evidence type="ECO:0008006" key="4">
    <source>
        <dbReference type="Google" id="ProtNLM"/>
    </source>
</evidence>
<gene>
    <name evidence="2" type="ordered locus">Ferp_1390</name>
</gene>
<dbReference type="Proteomes" id="UP000002613">
    <property type="component" value="Chromosome"/>
</dbReference>
<dbReference type="InterPro" id="IPR007504">
    <property type="entry name" value="H/ACA_rnp_Gar1/Naf1"/>
</dbReference>
<dbReference type="eggNOG" id="arCOG02466">
    <property type="taxonomic scope" value="Archaea"/>
</dbReference>
<dbReference type="GO" id="GO:0001522">
    <property type="term" value="P:pseudouridine synthesis"/>
    <property type="evidence" value="ECO:0007669"/>
    <property type="project" value="InterPro"/>
</dbReference>
<dbReference type="Gene3D" id="2.40.10.230">
    <property type="entry name" value="Probable tRNA pseudouridine synthase domain"/>
    <property type="match status" value="1"/>
</dbReference>
<keyword evidence="3" id="KW-1185">Reference proteome</keyword>
<dbReference type="AlphaFoldDB" id="D3RYH8"/>
<evidence type="ECO:0000256" key="1">
    <source>
        <dbReference type="SAM" id="MobiDB-lite"/>
    </source>
</evidence>
<feature type="compositionally biased region" description="Basic and acidic residues" evidence="1">
    <location>
        <begin position="93"/>
        <end position="104"/>
    </location>
</feature>
<feature type="compositionally biased region" description="Basic residues" evidence="1">
    <location>
        <begin position="80"/>
        <end position="92"/>
    </location>
</feature>
<dbReference type="GeneID" id="8778907"/>
<reference evidence="3" key="1">
    <citation type="submission" date="2010-02" db="EMBL/GenBank/DDBJ databases">
        <title>Complete sequence of Ferroglobus placidus DSM 10642.</title>
        <authorList>
            <consortium name="US DOE Joint Genome Institute"/>
            <person name="Lucas S."/>
            <person name="Copeland A."/>
            <person name="Lapidus A."/>
            <person name="Cheng J.-F."/>
            <person name="Bruce D."/>
            <person name="Goodwin L."/>
            <person name="Pitluck S."/>
            <person name="Saunders E."/>
            <person name="Brettin T."/>
            <person name="Detter J.C."/>
            <person name="Han C."/>
            <person name="Tapia R."/>
            <person name="Larimer F."/>
            <person name="Land M."/>
            <person name="Hauser L."/>
            <person name="Kyrpides N."/>
            <person name="Ivanova N."/>
            <person name="Holmes D."/>
            <person name="Lovley D."/>
            <person name="Kyrpides N."/>
            <person name="Anderson I.J."/>
            <person name="Woyke T."/>
        </authorList>
    </citation>
    <scope>NUCLEOTIDE SEQUENCE [LARGE SCALE GENOMIC DNA]</scope>
    <source>
        <strain evidence="3">DSM 10642 / AEDII12DO</strain>
    </source>
</reference>
<dbReference type="KEGG" id="fpl:Ferp_1390"/>
<protein>
    <recommendedName>
        <fullName evidence="4">H/ACA RNA-protein complex component Gar1</fullName>
    </recommendedName>
</protein>
<proteinExistence type="predicted"/>
<dbReference type="EMBL" id="CP001899">
    <property type="protein sequence ID" value="ADC65541.1"/>
    <property type="molecule type" value="Genomic_DNA"/>
</dbReference>
<accession>D3RYH8</accession>
<dbReference type="SUPFAM" id="SSF50447">
    <property type="entry name" value="Translation proteins"/>
    <property type="match status" value="1"/>
</dbReference>
<dbReference type="PaxDb" id="589924-Ferp_1390"/>
<name>D3RYH8_FERPA</name>
<dbReference type="InterPro" id="IPR009000">
    <property type="entry name" value="Transl_B-barrel_sf"/>
</dbReference>
<organism evidence="2 3">
    <name type="scientific">Ferroglobus placidus (strain DSM 10642 / AEDII12DO)</name>
    <dbReference type="NCBI Taxonomy" id="589924"/>
    <lineage>
        <taxon>Archaea</taxon>
        <taxon>Methanobacteriati</taxon>
        <taxon>Methanobacteriota</taxon>
        <taxon>Archaeoglobi</taxon>
        <taxon>Archaeoglobales</taxon>
        <taxon>Archaeoglobaceae</taxon>
        <taxon>Ferroglobus</taxon>
    </lineage>
</organism>
<dbReference type="Pfam" id="PF04410">
    <property type="entry name" value="Gar1"/>
    <property type="match status" value="1"/>
</dbReference>
<evidence type="ECO:0000313" key="3">
    <source>
        <dbReference type="Proteomes" id="UP000002613"/>
    </source>
</evidence>
<sequence>MLKRIGIVAKISKTGNIIVKAEYVPKIGADVVDKRLRKIGYVYDVIGPVSQPYVVVRPKDKNPDLSGSELFVVIEDGRGGKGKGKGGRKKGGRKGEGSRKGRNR</sequence>
<feature type="region of interest" description="Disordered" evidence="1">
    <location>
        <begin position="76"/>
        <end position="104"/>
    </location>
</feature>
<dbReference type="InterPro" id="IPR038664">
    <property type="entry name" value="Gar1/Naf1_Cbf5-bd_sf"/>
</dbReference>
<dbReference type="GO" id="GO:0042254">
    <property type="term" value="P:ribosome biogenesis"/>
    <property type="evidence" value="ECO:0007669"/>
    <property type="project" value="InterPro"/>
</dbReference>